<comment type="caution">
    <text evidence="1">The sequence shown here is derived from an EMBL/GenBank/DDBJ whole genome shotgun (WGS) entry which is preliminary data.</text>
</comment>
<evidence type="ECO:0000313" key="1">
    <source>
        <dbReference type="EMBL" id="OAL10439.1"/>
    </source>
</evidence>
<name>A0A1A9QFF0_9MOLU</name>
<dbReference type="Proteomes" id="UP000077623">
    <property type="component" value="Unassembled WGS sequence"/>
</dbReference>
<keyword evidence="2" id="KW-1185">Reference proteome</keyword>
<dbReference type="STRING" id="432608.A6V39_00045"/>
<dbReference type="EMBL" id="LWUJ01000010">
    <property type="protein sequence ID" value="OAL10439.1"/>
    <property type="molecule type" value="Genomic_DNA"/>
</dbReference>
<accession>A0A1A9QFF0</accession>
<reference evidence="2" key="1">
    <citation type="submission" date="2016-04" db="EMBL/GenBank/DDBJ databases">
        <authorList>
            <person name="Quiroz-Castaneda R.E."/>
            <person name="Martinez-Ocampo F."/>
        </authorList>
    </citation>
    <scope>NUCLEOTIDE SEQUENCE [LARGE SCALE GENOMIC DNA]</scope>
    <source>
        <strain evidence="2">INIFAP01</strain>
    </source>
</reference>
<evidence type="ECO:0000313" key="2">
    <source>
        <dbReference type="Proteomes" id="UP000077623"/>
    </source>
</evidence>
<proteinExistence type="predicted"/>
<dbReference type="RefSeq" id="WP_187149672.1">
    <property type="nucleotide sequence ID" value="NZ_LWUJ01000010.1"/>
</dbReference>
<dbReference type="AlphaFoldDB" id="A0A1A9QFF0"/>
<organism evidence="1 2">
    <name type="scientific">Candidatus Mycoplasma haematobovis</name>
    <dbReference type="NCBI Taxonomy" id="432608"/>
    <lineage>
        <taxon>Bacteria</taxon>
        <taxon>Bacillati</taxon>
        <taxon>Mycoplasmatota</taxon>
        <taxon>Mollicutes</taxon>
        <taxon>Mycoplasmataceae</taxon>
        <taxon>Mycoplasma</taxon>
    </lineage>
</organism>
<gene>
    <name evidence="1" type="ORF">A6V39_00045</name>
</gene>
<protein>
    <submittedName>
        <fullName evidence="1">Uncharacterized protein</fullName>
    </submittedName>
</protein>
<sequence length="186" mass="20745">MITKNVALVGAGTAVIGGSVAGGVYYINSGDTIGITLSKEVKLLTSNSEELWDLKLNTYNTERKSTNPIVLNKNDWTGLQNWCTSTLNKKFSTKDKEYENAKILCSVPSNKEKLKKLNKTLTGITWKEKETSYRSASDNLISTINKATATEQQIQNWCNNAINEEYESDNKNNYSLTLKWCTKEGA</sequence>